<protein>
    <submittedName>
        <fullName evidence="3">Uncharacterized protein</fullName>
    </submittedName>
</protein>
<reference evidence="4" key="1">
    <citation type="journal article" date="2020" name="Syst. Appl. Microbiol.">
        <title>Streptomyces alkaliterrae sp. nov., isolated from an alkaline soil, and emended descriptions of Streptomyces alkaliphilus, Streptomyces calidiresistens and Streptomyces durbertensis.</title>
        <authorList>
            <person name="Swiecimska M."/>
            <person name="Golinska P."/>
            <person name="Nouioui I."/>
            <person name="Wypij M."/>
            <person name="Rai M."/>
            <person name="Sangal V."/>
            <person name="Goodfellow M."/>
        </authorList>
    </citation>
    <scope>NUCLEOTIDE SEQUENCE [LARGE SCALE GENOMIC DNA]</scope>
    <source>
        <strain evidence="4">DSM 104538</strain>
    </source>
</reference>
<dbReference type="Proteomes" id="UP000766698">
    <property type="component" value="Unassembled WGS sequence"/>
</dbReference>
<evidence type="ECO:0000256" key="2">
    <source>
        <dbReference type="SAM" id="Phobius"/>
    </source>
</evidence>
<proteinExistence type="predicted"/>
<dbReference type="RefSeq" id="WP_182858003.1">
    <property type="nucleotide sequence ID" value="NZ_WMLF01000602.1"/>
</dbReference>
<name>A0ABR6EN42_9ACTN</name>
<keyword evidence="2" id="KW-0472">Membrane</keyword>
<organism evidence="3 4">
    <name type="scientific">Streptomyces durbertensis</name>
    <dbReference type="NCBI Taxonomy" id="2448886"/>
    <lineage>
        <taxon>Bacteria</taxon>
        <taxon>Bacillati</taxon>
        <taxon>Actinomycetota</taxon>
        <taxon>Actinomycetes</taxon>
        <taxon>Kitasatosporales</taxon>
        <taxon>Streptomycetaceae</taxon>
        <taxon>Streptomyces</taxon>
    </lineage>
</organism>
<evidence type="ECO:0000256" key="1">
    <source>
        <dbReference type="SAM" id="MobiDB-lite"/>
    </source>
</evidence>
<evidence type="ECO:0000313" key="4">
    <source>
        <dbReference type="Proteomes" id="UP000766698"/>
    </source>
</evidence>
<feature type="region of interest" description="Disordered" evidence="1">
    <location>
        <begin position="1"/>
        <end position="24"/>
    </location>
</feature>
<feature type="transmembrane region" description="Helical" evidence="2">
    <location>
        <begin position="35"/>
        <end position="53"/>
    </location>
</feature>
<keyword evidence="4" id="KW-1185">Reference proteome</keyword>
<sequence length="200" mass="21933">MYANPAGPSWPTQPSSPPPEPGTDWNERIAAHVNAMHLSGGLFLLTFLIPPMWLLDAVRALSPDDPSADWPSFLWPVLLLVSIAVFHACVQIPAGVVGSWLMAGRSALTGYLGALLLAGVLAVPTLVWVMGVRSGTETLVMWADYTGRCAPSLGVYLWFVRRCERRQARLTAMRSGSSYGPSAPRQHGDPLFPEEPRWWR</sequence>
<feature type="transmembrane region" description="Helical" evidence="2">
    <location>
        <begin position="73"/>
        <end position="96"/>
    </location>
</feature>
<keyword evidence="2" id="KW-1133">Transmembrane helix</keyword>
<feature type="transmembrane region" description="Helical" evidence="2">
    <location>
        <begin position="142"/>
        <end position="160"/>
    </location>
</feature>
<feature type="region of interest" description="Disordered" evidence="1">
    <location>
        <begin position="174"/>
        <end position="200"/>
    </location>
</feature>
<evidence type="ECO:0000313" key="3">
    <source>
        <dbReference type="EMBL" id="MBB1246774.1"/>
    </source>
</evidence>
<accession>A0ABR6EN42</accession>
<feature type="transmembrane region" description="Helical" evidence="2">
    <location>
        <begin position="108"/>
        <end position="130"/>
    </location>
</feature>
<dbReference type="EMBL" id="WMLF01000602">
    <property type="protein sequence ID" value="MBB1246774.1"/>
    <property type="molecule type" value="Genomic_DNA"/>
</dbReference>
<gene>
    <name evidence="3" type="ORF">GL263_24950</name>
</gene>
<comment type="caution">
    <text evidence="3">The sequence shown here is derived from an EMBL/GenBank/DDBJ whole genome shotgun (WGS) entry which is preliminary data.</text>
</comment>
<keyword evidence="2" id="KW-0812">Transmembrane</keyword>